<dbReference type="AlphaFoldDB" id="Q0U3E6"/>
<evidence type="ECO:0000313" key="2">
    <source>
        <dbReference type="Proteomes" id="UP000001055"/>
    </source>
</evidence>
<accession>Q0U3E6</accession>
<dbReference type="HOGENOM" id="CLU_3143598_0_0_1"/>
<name>Q0U3E6_PHANO</name>
<sequence>MLQVRKCTPRTRVEVEMGEEVVYAIAASKAVVESNVMCERQDLESFLKL</sequence>
<protein>
    <submittedName>
        <fullName evidence="1">Uncharacterized protein</fullName>
    </submittedName>
</protein>
<dbReference type="EMBL" id="CH445352">
    <property type="protein sequence ID" value="EAT78742.1"/>
    <property type="molecule type" value="Genomic_DNA"/>
</dbReference>
<dbReference type="RefSeq" id="XP_001803925.1">
    <property type="nucleotide sequence ID" value="XM_001803873.1"/>
</dbReference>
<organism evidence="1 2">
    <name type="scientific">Phaeosphaeria nodorum (strain SN15 / ATCC MYA-4574 / FGSC 10173)</name>
    <name type="common">Glume blotch fungus</name>
    <name type="synonym">Parastagonospora nodorum</name>
    <dbReference type="NCBI Taxonomy" id="321614"/>
    <lineage>
        <taxon>Eukaryota</taxon>
        <taxon>Fungi</taxon>
        <taxon>Dikarya</taxon>
        <taxon>Ascomycota</taxon>
        <taxon>Pezizomycotina</taxon>
        <taxon>Dothideomycetes</taxon>
        <taxon>Pleosporomycetidae</taxon>
        <taxon>Pleosporales</taxon>
        <taxon>Pleosporineae</taxon>
        <taxon>Phaeosphaeriaceae</taxon>
        <taxon>Parastagonospora</taxon>
    </lineage>
</organism>
<dbReference type="GeneID" id="5980847"/>
<dbReference type="Proteomes" id="UP000001055">
    <property type="component" value="Unassembled WGS sequence"/>
</dbReference>
<proteinExistence type="predicted"/>
<evidence type="ECO:0000313" key="1">
    <source>
        <dbReference type="EMBL" id="EAT78742.1"/>
    </source>
</evidence>
<dbReference type="InParanoid" id="Q0U3E6"/>
<reference evidence="2" key="1">
    <citation type="journal article" date="2007" name="Plant Cell">
        <title>Dothideomycete-plant interactions illuminated by genome sequencing and EST analysis of the wheat pathogen Stagonospora nodorum.</title>
        <authorList>
            <person name="Hane J.K."/>
            <person name="Lowe R.G."/>
            <person name="Solomon P.S."/>
            <person name="Tan K.C."/>
            <person name="Schoch C.L."/>
            <person name="Spatafora J.W."/>
            <person name="Crous P.W."/>
            <person name="Kodira C."/>
            <person name="Birren B.W."/>
            <person name="Galagan J.E."/>
            <person name="Torriani S.F."/>
            <person name="McDonald B.A."/>
            <person name="Oliver R.P."/>
        </authorList>
    </citation>
    <scope>NUCLEOTIDE SEQUENCE [LARGE SCALE GENOMIC DNA]</scope>
    <source>
        <strain evidence="2">SN15 / ATCC MYA-4574 / FGSC 10173</strain>
    </source>
</reference>
<gene>
    <name evidence="1" type="ORF">SNOG_13718</name>
</gene>
<dbReference type="KEGG" id="pno:SNOG_13718"/>